<dbReference type="PROSITE" id="PS51176">
    <property type="entry name" value="PDH_ADH"/>
    <property type="match status" value="1"/>
</dbReference>
<dbReference type="InterPro" id="IPR046826">
    <property type="entry name" value="PDH_N"/>
</dbReference>
<dbReference type="InterPro" id="IPR002912">
    <property type="entry name" value="ACT_dom"/>
</dbReference>
<dbReference type="CDD" id="cd04909">
    <property type="entry name" value="ACT_PDH-BS"/>
    <property type="match status" value="1"/>
</dbReference>
<name>A0A7X0VZ84_9BACL</name>
<keyword evidence="8" id="KW-0520">NAD</keyword>
<feature type="domain" description="Prephenate/arogenate dehydrogenase" evidence="11">
    <location>
        <begin position="22"/>
        <end position="310"/>
    </location>
</feature>
<dbReference type="PANTHER" id="PTHR21363:SF0">
    <property type="entry name" value="PREPHENATE DEHYDROGENASE [NADP(+)]"/>
    <property type="match status" value="1"/>
</dbReference>
<dbReference type="Gene3D" id="3.30.70.260">
    <property type="match status" value="1"/>
</dbReference>
<dbReference type="FunFam" id="3.40.50.720:FF:000208">
    <property type="entry name" value="Prephenate dehydrogenase"/>
    <property type="match status" value="1"/>
</dbReference>
<evidence type="ECO:0000256" key="6">
    <source>
        <dbReference type="ARBA" id="ARBA00022605"/>
    </source>
</evidence>
<evidence type="ECO:0000256" key="9">
    <source>
        <dbReference type="ARBA" id="ARBA00023141"/>
    </source>
</evidence>
<accession>A0A7X0VZ84</accession>
<dbReference type="Pfam" id="PF02153">
    <property type="entry name" value="PDH_N"/>
    <property type="match status" value="1"/>
</dbReference>
<dbReference type="GO" id="GO:0006571">
    <property type="term" value="P:tyrosine biosynthetic process"/>
    <property type="evidence" value="ECO:0007669"/>
    <property type="project" value="UniProtKB-UniPathway"/>
</dbReference>
<dbReference type="Gene3D" id="1.10.3660.10">
    <property type="entry name" value="6-phosphogluconate dehydrogenase C-terminal like domain"/>
    <property type="match status" value="1"/>
</dbReference>
<reference evidence="13 14" key="1">
    <citation type="submission" date="2020-08" db="EMBL/GenBank/DDBJ databases">
        <title>Cohnella phylogeny.</title>
        <authorList>
            <person name="Dunlap C."/>
        </authorList>
    </citation>
    <scope>NUCLEOTIDE SEQUENCE [LARGE SCALE GENOMIC DNA]</scope>
    <source>
        <strain evidence="13 14">CBP 2801</strain>
    </source>
</reference>
<evidence type="ECO:0000259" key="11">
    <source>
        <dbReference type="PROSITE" id="PS51176"/>
    </source>
</evidence>
<dbReference type="SUPFAM" id="SSF48179">
    <property type="entry name" value="6-phosphogluconate dehydrogenase C-terminal domain-like"/>
    <property type="match status" value="1"/>
</dbReference>
<dbReference type="InterPro" id="IPR045865">
    <property type="entry name" value="ACT-like_dom_sf"/>
</dbReference>
<evidence type="ECO:0000313" key="13">
    <source>
        <dbReference type="EMBL" id="MBB6735741.1"/>
    </source>
</evidence>
<keyword evidence="14" id="KW-1185">Reference proteome</keyword>
<evidence type="ECO:0000256" key="5">
    <source>
        <dbReference type="ARBA" id="ARBA00022498"/>
    </source>
</evidence>
<dbReference type="FunFam" id="1.10.3660.10:FF:000003">
    <property type="entry name" value="Prephenate dehydrogenase"/>
    <property type="match status" value="1"/>
</dbReference>
<dbReference type="AlphaFoldDB" id="A0A7X0VZ84"/>
<comment type="caution">
    <text evidence="13">The sequence shown here is derived from an EMBL/GenBank/DDBJ whole genome shotgun (WGS) entry which is preliminary data.</text>
</comment>
<evidence type="ECO:0000256" key="4">
    <source>
        <dbReference type="ARBA" id="ARBA00016891"/>
    </source>
</evidence>
<evidence type="ECO:0000313" key="14">
    <source>
        <dbReference type="Proteomes" id="UP000564644"/>
    </source>
</evidence>
<evidence type="ECO:0000256" key="3">
    <source>
        <dbReference type="ARBA" id="ARBA00012068"/>
    </source>
</evidence>
<dbReference type="Pfam" id="PF20463">
    <property type="entry name" value="PDH_C"/>
    <property type="match status" value="1"/>
</dbReference>
<dbReference type="SUPFAM" id="SSF55021">
    <property type="entry name" value="ACT-like"/>
    <property type="match status" value="1"/>
</dbReference>
<keyword evidence="6" id="KW-0028">Amino-acid biosynthesis</keyword>
<dbReference type="GO" id="GO:0070403">
    <property type="term" value="F:NAD+ binding"/>
    <property type="evidence" value="ECO:0007669"/>
    <property type="project" value="InterPro"/>
</dbReference>
<dbReference type="GO" id="GO:0008977">
    <property type="term" value="F:prephenate dehydrogenase (NAD+) activity"/>
    <property type="evidence" value="ECO:0007669"/>
    <property type="project" value="UniProtKB-EC"/>
</dbReference>
<dbReference type="InterPro" id="IPR003099">
    <property type="entry name" value="Prephen_DH"/>
</dbReference>
<dbReference type="SUPFAM" id="SSF51735">
    <property type="entry name" value="NAD(P)-binding Rossmann-fold domains"/>
    <property type="match status" value="1"/>
</dbReference>
<dbReference type="Gene3D" id="3.40.50.720">
    <property type="entry name" value="NAD(P)-binding Rossmann-like Domain"/>
    <property type="match status" value="1"/>
</dbReference>
<proteinExistence type="inferred from homology"/>
<dbReference type="GO" id="GO:0004665">
    <property type="term" value="F:prephenate dehydrogenase (NADP+) activity"/>
    <property type="evidence" value="ECO:0007669"/>
    <property type="project" value="InterPro"/>
</dbReference>
<keyword evidence="5" id="KW-0827">Tyrosine biosynthesis</keyword>
<sequence>MGTDISGFSRSDISTVQSQPVKKIAIFGAGLIGGSLALCWKGKPGYRIVGHSVNPKSAEKYVALGIVDEATTSLEEAALDADFLFVCVPVSLLNDYIDRLASLPLKPGCIITDVGSTKASVVAHAERLRLQGATFIGGHPMAGSERSGAEAAKADLFENAYYVLTPTASTSPEAIESLRELLQWTRAKVVAIDADSHDAIVGAISHLPHIIAVALVNQVASYNEANDLYRRLAAGGFRDITRIASGDPIVWRDILTNNRGVLLGLLDDWQREIDGFRRLLEAEDGEGIAERFRAAGEFRSQLPERRKGMITSLHECYVNVPDQPGVIGRIATELGQACINLSNLHIIESREDVPGVLRLSFREAADLERAVALIPSLGYEVYF</sequence>
<keyword evidence="7 13" id="KW-0560">Oxidoreductase</keyword>
<evidence type="ECO:0000256" key="1">
    <source>
        <dbReference type="ARBA" id="ARBA00005067"/>
    </source>
</evidence>
<gene>
    <name evidence="13" type="ORF">H7C18_33005</name>
</gene>
<dbReference type="PROSITE" id="PS51671">
    <property type="entry name" value="ACT"/>
    <property type="match status" value="1"/>
</dbReference>
<dbReference type="EMBL" id="JACJVO010000056">
    <property type="protein sequence ID" value="MBB6735741.1"/>
    <property type="molecule type" value="Genomic_DNA"/>
</dbReference>
<evidence type="ECO:0000256" key="2">
    <source>
        <dbReference type="ARBA" id="ARBA00007964"/>
    </source>
</evidence>
<dbReference type="InterPro" id="IPR050812">
    <property type="entry name" value="Preph/Arog_dehydrog"/>
</dbReference>
<dbReference type="EC" id="1.3.1.12" evidence="3"/>
<comment type="pathway">
    <text evidence="1">Amino-acid biosynthesis; L-tyrosine biosynthesis; (4-hydroxyphenyl)pyruvate from prephenate (NAD(+) route): step 1/1.</text>
</comment>
<comment type="catalytic activity">
    <reaction evidence="10">
        <text>prephenate + NAD(+) = 3-(4-hydroxyphenyl)pyruvate + CO2 + NADH</text>
        <dbReference type="Rhea" id="RHEA:13869"/>
        <dbReference type="ChEBI" id="CHEBI:16526"/>
        <dbReference type="ChEBI" id="CHEBI:29934"/>
        <dbReference type="ChEBI" id="CHEBI:36242"/>
        <dbReference type="ChEBI" id="CHEBI:57540"/>
        <dbReference type="ChEBI" id="CHEBI:57945"/>
        <dbReference type="EC" id="1.3.1.12"/>
    </reaction>
</comment>
<feature type="domain" description="ACT" evidence="12">
    <location>
        <begin position="315"/>
        <end position="383"/>
    </location>
</feature>
<comment type="similarity">
    <text evidence="2">Belongs to the prephenate/arogenate dehydrogenase family.</text>
</comment>
<protein>
    <recommendedName>
        <fullName evidence="4">Prephenate dehydrogenase</fullName>
        <ecNumber evidence="3">1.3.1.12</ecNumber>
    </recommendedName>
</protein>
<organism evidence="13 14">
    <name type="scientific">Cohnella zeiphila</name>
    <dbReference type="NCBI Taxonomy" id="2761120"/>
    <lineage>
        <taxon>Bacteria</taxon>
        <taxon>Bacillati</taxon>
        <taxon>Bacillota</taxon>
        <taxon>Bacilli</taxon>
        <taxon>Bacillales</taxon>
        <taxon>Paenibacillaceae</taxon>
        <taxon>Cohnella</taxon>
    </lineage>
</organism>
<dbReference type="RefSeq" id="WP_185133393.1">
    <property type="nucleotide sequence ID" value="NZ_JACJVO010000056.1"/>
</dbReference>
<evidence type="ECO:0000259" key="12">
    <source>
        <dbReference type="PROSITE" id="PS51671"/>
    </source>
</evidence>
<evidence type="ECO:0000256" key="8">
    <source>
        <dbReference type="ARBA" id="ARBA00023027"/>
    </source>
</evidence>
<dbReference type="UniPathway" id="UPA00122">
    <property type="reaction ID" value="UER00961"/>
</dbReference>
<evidence type="ECO:0000256" key="10">
    <source>
        <dbReference type="ARBA" id="ARBA00049260"/>
    </source>
</evidence>
<dbReference type="NCBIfam" id="NF005107">
    <property type="entry name" value="PRK06545.1-5"/>
    <property type="match status" value="1"/>
</dbReference>
<dbReference type="Proteomes" id="UP000564644">
    <property type="component" value="Unassembled WGS sequence"/>
</dbReference>
<dbReference type="PANTHER" id="PTHR21363">
    <property type="entry name" value="PREPHENATE DEHYDROGENASE"/>
    <property type="match status" value="1"/>
</dbReference>
<evidence type="ECO:0000256" key="7">
    <source>
        <dbReference type="ARBA" id="ARBA00023002"/>
    </source>
</evidence>
<dbReference type="InterPro" id="IPR008927">
    <property type="entry name" value="6-PGluconate_DH-like_C_sf"/>
</dbReference>
<dbReference type="InterPro" id="IPR046825">
    <property type="entry name" value="PDH_C"/>
</dbReference>
<keyword evidence="9" id="KW-0057">Aromatic amino acid biosynthesis</keyword>
<dbReference type="InterPro" id="IPR036291">
    <property type="entry name" value="NAD(P)-bd_dom_sf"/>
</dbReference>